<proteinExistence type="predicted"/>
<protein>
    <submittedName>
        <fullName evidence="1">Uncharacterized protein</fullName>
    </submittedName>
</protein>
<keyword evidence="2" id="KW-1185">Reference proteome</keyword>
<accession>A0A165DHQ1</accession>
<evidence type="ECO:0000313" key="1">
    <source>
        <dbReference type="EMBL" id="KZT52813.1"/>
    </source>
</evidence>
<dbReference type="EMBL" id="KV424054">
    <property type="protein sequence ID" value="KZT52813.1"/>
    <property type="molecule type" value="Genomic_DNA"/>
</dbReference>
<dbReference type="InParanoid" id="A0A165DHQ1"/>
<reference evidence="1 2" key="1">
    <citation type="journal article" date="2016" name="Mol. Biol. Evol.">
        <title>Comparative Genomics of Early-Diverging Mushroom-Forming Fungi Provides Insights into the Origins of Lignocellulose Decay Capabilities.</title>
        <authorList>
            <person name="Nagy L.G."/>
            <person name="Riley R."/>
            <person name="Tritt A."/>
            <person name="Adam C."/>
            <person name="Daum C."/>
            <person name="Floudas D."/>
            <person name="Sun H."/>
            <person name="Yadav J.S."/>
            <person name="Pangilinan J."/>
            <person name="Larsson K.H."/>
            <person name="Matsuura K."/>
            <person name="Barry K."/>
            <person name="Labutti K."/>
            <person name="Kuo R."/>
            <person name="Ohm R.A."/>
            <person name="Bhattacharya S.S."/>
            <person name="Shirouzu T."/>
            <person name="Yoshinaga Y."/>
            <person name="Martin F.M."/>
            <person name="Grigoriev I.V."/>
            <person name="Hibbett D.S."/>
        </authorList>
    </citation>
    <scope>NUCLEOTIDE SEQUENCE [LARGE SCALE GENOMIC DNA]</scope>
    <source>
        <strain evidence="1 2">HHB12733</strain>
    </source>
</reference>
<dbReference type="Proteomes" id="UP000076842">
    <property type="component" value="Unassembled WGS sequence"/>
</dbReference>
<organism evidence="1 2">
    <name type="scientific">Calocera cornea HHB12733</name>
    <dbReference type="NCBI Taxonomy" id="1353952"/>
    <lineage>
        <taxon>Eukaryota</taxon>
        <taxon>Fungi</taxon>
        <taxon>Dikarya</taxon>
        <taxon>Basidiomycota</taxon>
        <taxon>Agaricomycotina</taxon>
        <taxon>Dacrymycetes</taxon>
        <taxon>Dacrymycetales</taxon>
        <taxon>Dacrymycetaceae</taxon>
        <taxon>Calocera</taxon>
    </lineage>
</organism>
<dbReference type="AlphaFoldDB" id="A0A165DHQ1"/>
<name>A0A165DHQ1_9BASI</name>
<evidence type="ECO:0000313" key="2">
    <source>
        <dbReference type="Proteomes" id="UP000076842"/>
    </source>
</evidence>
<sequence length="155" mass="17318">MRRRCVFSKRAAVHRTDIYARWWPHRRARWRSTSSGELVLGFPADANAAPCKQPRSGRAACSIHSLSSACDFQLSAARAHTDFTGIIEPHTAIGPCATSLLTNKVDFESVITTPQYKTTRLFVSALLIQCDDIEAARPTLHILYSTISRPCTRRC</sequence>
<gene>
    <name evidence="1" type="ORF">CALCODRAFT_75637</name>
</gene>